<proteinExistence type="predicted"/>
<sequence>MNNNEAAFLIQTMLKSMRENPAQFNFTVNVTTVGAMGIGGPGGAGIVGIANGSGVGVYASASAPSQMQIQISEQRANQELNAQFTKIQSILESIITELENTTISREKSETFIGKLKSTWLPNVVIATIAAILEQVFG</sequence>
<accession>A0A1H9AZ89</accession>
<name>A0A1H9AZ89_9PROT</name>
<dbReference type="EMBL" id="FOFX01000005">
    <property type="protein sequence ID" value="SEP82100.1"/>
    <property type="molecule type" value="Genomic_DNA"/>
</dbReference>
<protein>
    <submittedName>
        <fullName evidence="1">Uncharacterized protein</fullName>
    </submittedName>
</protein>
<organism evidence="1 2">
    <name type="scientific">Nitrosomonas ureae</name>
    <dbReference type="NCBI Taxonomy" id="44577"/>
    <lineage>
        <taxon>Bacteria</taxon>
        <taxon>Pseudomonadati</taxon>
        <taxon>Pseudomonadota</taxon>
        <taxon>Betaproteobacteria</taxon>
        <taxon>Nitrosomonadales</taxon>
        <taxon>Nitrosomonadaceae</taxon>
        <taxon>Nitrosomonas</taxon>
    </lineage>
</organism>
<gene>
    <name evidence="1" type="ORF">SAMN05421510_100596</name>
</gene>
<dbReference type="AlphaFoldDB" id="A0A1H9AZ89"/>
<dbReference type="RefSeq" id="WP_074719806.1">
    <property type="nucleotide sequence ID" value="NZ_FOFX01000005.1"/>
</dbReference>
<evidence type="ECO:0000313" key="1">
    <source>
        <dbReference type="EMBL" id="SEP82100.1"/>
    </source>
</evidence>
<evidence type="ECO:0000313" key="2">
    <source>
        <dbReference type="Proteomes" id="UP000181998"/>
    </source>
</evidence>
<reference evidence="1 2" key="1">
    <citation type="submission" date="2016-10" db="EMBL/GenBank/DDBJ databases">
        <authorList>
            <person name="de Groot N.N."/>
        </authorList>
    </citation>
    <scope>NUCLEOTIDE SEQUENCE [LARGE SCALE GENOMIC DNA]</scope>
    <source>
        <strain evidence="1 2">Nm9</strain>
    </source>
</reference>
<dbReference type="Proteomes" id="UP000181998">
    <property type="component" value="Unassembled WGS sequence"/>
</dbReference>